<dbReference type="InterPro" id="IPR037205">
    <property type="entry name" value="ChaB_sf"/>
</dbReference>
<keyword evidence="3" id="KW-1185">Reference proteome</keyword>
<evidence type="ECO:0000313" key="3">
    <source>
        <dbReference type="Proteomes" id="UP000219072"/>
    </source>
</evidence>
<proteinExistence type="predicted"/>
<feature type="compositionally biased region" description="Basic and acidic residues" evidence="1">
    <location>
        <begin position="87"/>
        <end position="118"/>
    </location>
</feature>
<dbReference type="InterPro" id="IPR009317">
    <property type="entry name" value="ChaB"/>
</dbReference>
<feature type="region of interest" description="Disordered" evidence="1">
    <location>
        <begin position="1"/>
        <end position="22"/>
    </location>
</feature>
<evidence type="ECO:0000256" key="1">
    <source>
        <dbReference type="SAM" id="MobiDB-lite"/>
    </source>
</evidence>
<dbReference type="OrthoDB" id="3731224at2"/>
<dbReference type="Gene3D" id="1.10.1740.70">
    <property type="entry name" value="ChaB"/>
    <property type="match status" value="1"/>
</dbReference>
<dbReference type="RefSeq" id="WP_097229635.1">
    <property type="nucleotide sequence ID" value="NZ_OCNE01000002.1"/>
</dbReference>
<organism evidence="2 3">
    <name type="scientific">Streptomyces zhaozhouensis</name>
    <dbReference type="NCBI Taxonomy" id="1300267"/>
    <lineage>
        <taxon>Bacteria</taxon>
        <taxon>Bacillati</taxon>
        <taxon>Actinomycetota</taxon>
        <taxon>Actinomycetes</taxon>
        <taxon>Kitasatosporales</taxon>
        <taxon>Streptomycetaceae</taxon>
        <taxon>Streptomyces</taxon>
    </lineage>
</organism>
<accession>A0A286DQ02</accession>
<protein>
    <submittedName>
        <fullName evidence="2">ChaB protein</fullName>
    </submittedName>
</protein>
<feature type="compositionally biased region" description="Basic residues" evidence="1">
    <location>
        <begin position="123"/>
        <end position="134"/>
    </location>
</feature>
<feature type="compositionally biased region" description="Basic and acidic residues" evidence="1">
    <location>
        <begin position="52"/>
        <end position="73"/>
    </location>
</feature>
<dbReference type="Pfam" id="PF06150">
    <property type="entry name" value="ChaB"/>
    <property type="match status" value="1"/>
</dbReference>
<dbReference type="Proteomes" id="UP000219072">
    <property type="component" value="Unassembled WGS sequence"/>
</dbReference>
<dbReference type="SUPFAM" id="SSF140376">
    <property type="entry name" value="ChaB-like"/>
    <property type="match status" value="1"/>
</dbReference>
<evidence type="ECO:0000313" key="2">
    <source>
        <dbReference type="EMBL" id="SOD60693.1"/>
    </source>
</evidence>
<dbReference type="AlphaFoldDB" id="A0A286DQ02"/>
<dbReference type="EMBL" id="OCNE01000002">
    <property type="protein sequence ID" value="SOD60693.1"/>
    <property type="molecule type" value="Genomic_DNA"/>
</dbReference>
<sequence>MPGRKDMPSTLERSPDSAQRTWVKAHDNAIKEYGRGQRAQRVAYGALKHTHEKVGDHWERKERGRKAPSDPRSARPRQVGGRSGQGVDEKDTKAHLYEMAKRLDVPGRSRMDRRELLDAVKAANRRATRQARSR</sequence>
<name>A0A286DQ02_9ACTN</name>
<gene>
    <name evidence="2" type="ORF">SAMN06297387_102220</name>
</gene>
<reference evidence="2 3" key="1">
    <citation type="submission" date="2017-09" db="EMBL/GenBank/DDBJ databases">
        <authorList>
            <person name="Ehlers B."/>
            <person name="Leendertz F.H."/>
        </authorList>
    </citation>
    <scope>NUCLEOTIDE SEQUENCE [LARGE SCALE GENOMIC DNA]</scope>
    <source>
        <strain evidence="2 3">CGMCC 4.7095</strain>
    </source>
</reference>
<feature type="region of interest" description="Disordered" evidence="1">
    <location>
        <begin position="46"/>
        <end position="134"/>
    </location>
</feature>